<dbReference type="EMBL" id="JAEPRD010000037">
    <property type="protein sequence ID" value="KAG2205388.1"/>
    <property type="molecule type" value="Genomic_DNA"/>
</dbReference>
<feature type="domain" description="TSEN34 N-terminal" evidence="7">
    <location>
        <begin position="2"/>
        <end position="70"/>
    </location>
</feature>
<gene>
    <name evidence="8" type="ORF">INT47_007173</name>
</gene>
<protein>
    <recommendedName>
        <fullName evidence="2">tRNA-intron lyase</fullName>
        <ecNumber evidence="2">4.6.1.16</ecNumber>
    </recommendedName>
</protein>
<name>A0A8H7V6P6_9FUNG</name>
<evidence type="ECO:0000313" key="8">
    <source>
        <dbReference type="EMBL" id="KAG2205388.1"/>
    </source>
</evidence>
<keyword evidence="4" id="KW-0456">Lyase</keyword>
<keyword evidence="3" id="KW-0819">tRNA processing</keyword>
<dbReference type="AlphaFoldDB" id="A0A8H7V6P6"/>
<feature type="domain" description="tRNA intron endonuclease catalytic" evidence="6">
    <location>
        <begin position="82"/>
        <end position="152"/>
    </location>
</feature>
<dbReference type="Gene3D" id="3.40.1350.10">
    <property type="match status" value="1"/>
</dbReference>
<dbReference type="Pfam" id="PF26577">
    <property type="entry name" value="TSEN34_N"/>
    <property type="match status" value="1"/>
</dbReference>
<evidence type="ECO:0000259" key="7">
    <source>
        <dbReference type="Pfam" id="PF26577"/>
    </source>
</evidence>
<dbReference type="GO" id="GO:0000379">
    <property type="term" value="P:tRNA-type intron splice site recognition and cleavage"/>
    <property type="evidence" value="ECO:0007669"/>
    <property type="project" value="TreeGrafter"/>
</dbReference>
<evidence type="ECO:0000256" key="5">
    <source>
        <dbReference type="ARBA" id="ARBA00034031"/>
    </source>
</evidence>
<dbReference type="GO" id="GO:0003676">
    <property type="term" value="F:nucleic acid binding"/>
    <property type="evidence" value="ECO:0007669"/>
    <property type="project" value="InterPro"/>
</dbReference>
<dbReference type="InterPro" id="IPR006677">
    <property type="entry name" value="tRNA_intron_Endonuc_cat-like"/>
</dbReference>
<dbReference type="GO" id="GO:0005634">
    <property type="term" value="C:nucleus"/>
    <property type="evidence" value="ECO:0007669"/>
    <property type="project" value="UniProtKB-ARBA"/>
</dbReference>
<evidence type="ECO:0000256" key="4">
    <source>
        <dbReference type="ARBA" id="ARBA00023239"/>
    </source>
</evidence>
<dbReference type="OrthoDB" id="48041at2759"/>
<evidence type="ECO:0000256" key="1">
    <source>
        <dbReference type="ARBA" id="ARBA00008078"/>
    </source>
</evidence>
<dbReference type="InterPro" id="IPR011856">
    <property type="entry name" value="tRNA_endonuc-like_dom_sf"/>
</dbReference>
<dbReference type="GO" id="GO:0000213">
    <property type="term" value="F:tRNA-intron lyase activity"/>
    <property type="evidence" value="ECO:0007669"/>
    <property type="project" value="UniProtKB-EC"/>
</dbReference>
<dbReference type="Proteomes" id="UP000603453">
    <property type="component" value="Unassembled WGS sequence"/>
</dbReference>
<comment type="similarity">
    <text evidence="1">Belongs to the tRNA-intron endonuclease family.</text>
</comment>
<dbReference type="NCBIfam" id="TIGR00324">
    <property type="entry name" value="endA"/>
    <property type="match status" value="1"/>
</dbReference>
<dbReference type="Pfam" id="PF01974">
    <property type="entry name" value="tRNA_int_endo"/>
    <property type="match status" value="1"/>
</dbReference>
<accession>A0A8H7V6P6</accession>
<organism evidence="8 9">
    <name type="scientific">Mucor saturninus</name>
    <dbReference type="NCBI Taxonomy" id="64648"/>
    <lineage>
        <taxon>Eukaryota</taxon>
        <taxon>Fungi</taxon>
        <taxon>Fungi incertae sedis</taxon>
        <taxon>Mucoromycota</taxon>
        <taxon>Mucoromycotina</taxon>
        <taxon>Mucoromycetes</taxon>
        <taxon>Mucorales</taxon>
        <taxon>Mucorineae</taxon>
        <taxon>Mucoraceae</taxon>
        <taxon>Mucor</taxon>
    </lineage>
</organism>
<sequence>MITINHYGDKFFVFDAKDVERLRCEYRIVGAFSGTLPQYPLQNTFYGLPLLLLPEEVSLITHNGWGNVVSKKKPMSSSPNEIFNDLWSKGFYITSGIKFGGDYLLYTNDPMCTHSEFIIGVRQEEEDIKPVEIISMGRLATNVKKTFVVAGSIQEMMTYYSIEWAGF</sequence>
<comment type="caution">
    <text evidence="8">The sequence shown here is derived from an EMBL/GenBank/DDBJ whole genome shotgun (WGS) entry which is preliminary data.</text>
</comment>
<dbReference type="SUPFAM" id="SSF53032">
    <property type="entry name" value="tRNA-intron endonuclease catalytic domain-like"/>
    <property type="match status" value="1"/>
</dbReference>
<dbReference type="InterPro" id="IPR059049">
    <property type="entry name" value="TSEN34_N"/>
</dbReference>
<dbReference type="InterPro" id="IPR006676">
    <property type="entry name" value="tRNA_splic"/>
</dbReference>
<evidence type="ECO:0000256" key="2">
    <source>
        <dbReference type="ARBA" id="ARBA00012573"/>
    </source>
</evidence>
<evidence type="ECO:0000256" key="3">
    <source>
        <dbReference type="ARBA" id="ARBA00022694"/>
    </source>
</evidence>
<comment type="catalytic activity">
    <reaction evidence="5">
        <text>pretRNA = a 3'-half-tRNA molecule with a 5'-OH end + a 5'-half-tRNA molecule with a 2',3'-cyclic phosphate end + an intron with a 2',3'-cyclic phosphate and a 5'-hydroxyl terminus.</text>
        <dbReference type="EC" id="4.6.1.16"/>
    </reaction>
</comment>
<reference evidence="8" key="1">
    <citation type="submission" date="2020-12" db="EMBL/GenBank/DDBJ databases">
        <title>Metabolic potential, ecology and presence of endohyphal bacteria is reflected in genomic diversity of Mucoromycotina.</title>
        <authorList>
            <person name="Muszewska A."/>
            <person name="Okrasinska A."/>
            <person name="Steczkiewicz K."/>
            <person name="Drgas O."/>
            <person name="Orlowska M."/>
            <person name="Perlinska-Lenart U."/>
            <person name="Aleksandrzak-Piekarczyk T."/>
            <person name="Szatraj K."/>
            <person name="Zielenkiewicz U."/>
            <person name="Pilsyk S."/>
            <person name="Malc E."/>
            <person name="Mieczkowski P."/>
            <person name="Kruszewska J.S."/>
            <person name="Biernat P."/>
            <person name="Pawlowska J."/>
        </authorList>
    </citation>
    <scope>NUCLEOTIDE SEQUENCE</scope>
    <source>
        <strain evidence="8">WA0000017839</strain>
    </source>
</reference>
<dbReference type="InterPro" id="IPR036167">
    <property type="entry name" value="tRNA_intron_Endo_cat-like_sf"/>
</dbReference>
<dbReference type="CDD" id="cd22363">
    <property type="entry name" value="tRNA-intron_lyase_C"/>
    <property type="match status" value="1"/>
</dbReference>
<dbReference type="PANTHER" id="PTHR13070">
    <property type="entry name" value="TRNA-SPLICING ENDONUCLEASE SUBUNIT SEN34-RELATED"/>
    <property type="match status" value="1"/>
</dbReference>
<keyword evidence="9" id="KW-1185">Reference proteome</keyword>
<dbReference type="EC" id="4.6.1.16" evidence="2"/>
<dbReference type="PANTHER" id="PTHR13070:SF0">
    <property type="entry name" value="TRNA-SPLICING ENDONUCLEASE SUBUNIT SEN34"/>
    <property type="match status" value="1"/>
</dbReference>
<evidence type="ECO:0000313" key="9">
    <source>
        <dbReference type="Proteomes" id="UP000603453"/>
    </source>
</evidence>
<proteinExistence type="inferred from homology"/>
<evidence type="ECO:0000259" key="6">
    <source>
        <dbReference type="Pfam" id="PF01974"/>
    </source>
</evidence>